<dbReference type="SUPFAM" id="SSF51695">
    <property type="entry name" value="PLC-like phosphodiesterases"/>
    <property type="match status" value="1"/>
</dbReference>
<evidence type="ECO:0000256" key="1">
    <source>
        <dbReference type="SAM" id="SignalP"/>
    </source>
</evidence>
<dbReference type="PANTHER" id="PTHR46211">
    <property type="entry name" value="GLYCEROPHOSPHORYL DIESTER PHOSPHODIESTERASE"/>
    <property type="match status" value="1"/>
</dbReference>
<evidence type="ECO:0000313" key="4">
    <source>
        <dbReference type="Proteomes" id="UP000198953"/>
    </source>
</evidence>
<dbReference type="Pfam" id="PF03009">
    <property type="entry name" value="GDPD"/>
    <property type="match status" value="1"/>
</dbReference>
<evidence type="ECO:0000313" key="3">
    <source>
        <dbReference type="EMBL" id="SEM51909.1"/>
    </source>
</evidence>
<keyword evidence="1" id="KW-0732">Signal</keyword>
<feature type="chain" id="PRO_5038420409" evidence="1">
    <location>
        <begin position="23"/>
        <end position="274"/>
    </location>
</feature>
<dbReference type="Proteomes" id="UP000198953">
    <property type="component" value="Unassembled WGS sequence"/>
</dbReference>
<dbReference type="RefSeq" id="WP_256257273.1">
    <property type="nucleotide sequence ID" value="NZ_FOBF01000014.1"/>
</dbReference>
<dbReference type="GO" id="GO:0006629">
    <property type="term" value="P:lipid metabolic process"/>
    <property type="evidence" value="ECO:0007669"/>
    <property type="project" value="InterPro"/>
</dbReference>
<dbReference type="PANTHER" id="PTHR46211:SF1">
    <property type="entry name" value="GLYCEROPHOSPHODIESTER PHOSPHODIESTERASE, CYTOPLASMIC"/>
    <property type="match status" value="1"/>
</dbReference>
<feature type="domain" description="GP-PDE" evidence="2">
    <location>
        <begin position="28"/>
        <end position="272"/>
    </location>
</feature>
<dbReference type="AlphaFoldDB" id="A0A1H7Z353"/>
<dbReference type="PROSITE" id="PS51704">
    <property type="entry name" value="GP_PDE"/>
    <property type="match status" value="1"/>
</dbReference>
<sequence>MIRRLGLMLVTAATVIAGPATTALSDTVTAVAHRGASAYAPENTVAAVELAAAQGADMVEVDVQETRDHQLVLMHDTTLARTTDVESVHPGLSPWRVADLTLAQIRRLDAGSWFGRQYAGQRVPTLAEVLDVAGDAGVGLLVELKDPRLHPGVEERLAAELRRDPAWLRDGRLVVQSFDWASMQTFHRLLPGVPVGLLGRAPTSRLAELARYADQVNPPYETLSAEYVKLVHQAGLRVFAWTVDSPDAMRRMIAYGVDGVITNRPRVLREVLSG</sequence>
<dbReference type="GO" id="GO:0008081">
    <property type="term" value="F:phosphoric diester hydrolase activity"/>
    <property type="evidence" value="ECO:0007669"/>
    <property type="project" value="InterPro"/>
</dbReference>
<dbReference type="Gene3D" id="3.20.20.190">
    <property type="entry name" value="Phosphatidylinositol (PI) phosphodiesterase"/>
    <property type="match status" value="1"/>
</dbReference>
<protein>
    <submittedName>
        <fullName evidence="3">Glycerophosphoryl diester phosphodiesterase</fullName>
    </submittedName>
</protein>
<gene>
    <name evidence="3" type="ORF">SAMN05660976_05356</name>
</gene>
<evidence type="ECO:0000259" key="2">
    <source>
        <dbReference type="PROSITE" id="PS51704"/>
    </source>
</evidence>
<proteinExistence type="predicted"/>
<dbReference type="STRING" id="46177.SAMN05660976_05356"/>
<dbReference type="InterPro" id="IPR017946">
    <property type="entry name" value="PLC-like_Pdiesterase_TIM-brl"/>
</dbReference>
<keyword evidence="4" id="KW-1185">Reference proteome</keyword>
<feature type="signal peptide" evidence="1">
    <location>
        <begin position="1"/>
        <end position="22"/>
    </location>
</feature>
<dbReference type="InterPro" id="IPR030395">
    <property type="entry name" value="GP_PDE_dom"/>
</dbReference>
<organism evidence="3 4">
    <name type="scientific">Nonomuraea pusilla</name>
    <dbReference type="NCBI Taxonomy" id="46177"/>
    <lineage>
        <taxon>Bacteria</taxon>
        <taxon>Bacillati</taxon>
        <taxon>Actinomycetota</taxon>
        <taxon>Actinomycetes</taxon>
        <taxon>Streptosporangiales</taxon>
        <taxon>Streptosporangiaceae</taxon>
        <taxon>Nonomuraea</taxon>
    </lineage>
</organism>
<accession>A0A1H7Z353</accession>
<dbReference type="EMBL" id="FOBF01000014">
    <property type="protein sequence ID" value="SEM51909.1"/>
    <property type="molecule type" value="Genomic_DNA"/>
</dbReference>
<reference evidence="3 4" key="1">
    <citation type="submission" date="2016-10" db="EMBL/GenBank/DDBJ databases">
        <authorList>
            <person name="de Groot N.N."/>
        </authorList>
    </citation>
    <scope>NUCLEOTIDE SEQUENCE [LARGE SCALE GENOMIC DNA]</scope>
    <source>
        <strain evidence="3 4">DSM 43357</strain>
    </source>
</reference>
<name>A0A1H7Z353_9ACTN</name>